<feature type="transmembrane region" description="Helical" evidence="1">
    <location>
        <begin position="51"/>
        <end position="68"/>
    </location>
</feature>
<feature type="transmembrane region" description="Helical" evidence="1">
    <location>
        <begin position="171"/>
        <end position="197"/>
    </location>
</feature>
<dbReference type="Proteomes" id="UP000315496">
    <property type="component" value="Chromosome 5"/>
</dbReference>
<keyword evidence="1" id="KW-0812">Transmembrane</keyword>
<feature type="transmembrane region" description="Helical" evidence="1">
    <location>
        <begin position="209"/>
        <end position="226"/>
    </location>
</feature>
<dbReference type="VEuPathDB" id="GiardiaDB:GMRT_10094"/>
<organism evidence="2 3">
    <name type="scientific">Giardia muris</name>
    <dbReference type="NCBI Taxonomy" id="5742"/>
    <lineage>
        <taxon>Eukaryota</taxon>
        <taxon>Metamonada</taxon>
        <taxon>Diplomonadida</taxon>
        <taxon>Hexamitidae</taxon>
        <taxon>Giardiinae</taxon>
        <taxon>Giardia</taxon>
    </lineage>
</organism>
<keyword evidence="1" id="KW-0472">Membrane</keyword>
<keyword evidence="3" id="KW-1185">Reference proteome</keyword>
<gene>
    <name evidence="2" type="ORF">GMRT_10094</name>
</gene>
<dbReference type="EMBL" id="VDLU01000005">
    <property type="protein sequence ID" value="TNJ26211.1"/>
    <property type="molecule type" value="Genomic_DNA"/>
</dbReference>
<name>A0A4Z1T1I4_GIAMU</name>
<feature type="transmembrane region" description="Helical" evidence="1">
    <location>
        <begin position="73"/>
        <end position="91"/>
    </location>
</feature>
<protein>
    <submittedName>
        <fullName evidence="2">Uncharacterized protein</fullName>
    </submittedName>
</protein>
<dbReference type="OrthoDB" id="10251645at2759"/>
<dbReference type="AlphaFoldDB" id="A0A4Z1T1I4"/>
<comment type="caution">
    <text evidence="2">The sequence shown here is derived from an EMBL/GenBank/DDBJ whole genome shotgun (WGS) entry which is preliminary data.</text>
</comment>
<sequence>MRPSFLGMSEDLRAIVRSWRFRCNLLITLCSTFLAMPLYLCIPQFYDRTPLTTAALFLSPFIASAIYFTRHSALHKLLILGVSVVFTIEMLRLEERVLYTTLSTDLLTIISGVTGFNIAWMEGTNLLLYAIYTALFYTLIRSVCVAPHVGYFTSPLYTSTYTFLKRAIGIVFVYLVGALIRWALIFIIAIWLLNSLFRNAPAAVRMDYTIFYYLVVPFVTLLRFIVVLHSGLRTQPVLQLEDPTTILPIAASLSVGFGMQALDLMLRRVSERLYYEDQLLELTGDGAAGIQFGETKEERKRRLRVAEQDAKLTGTSRQTRKVDVLIRDYQRPECYDGVVAHLNEEDMYCAHAFLVALSRVTYLTDWSSFNRTFTRAGALADEASRYAQTTLDSATYYHVPRSYVQPLVPFHVFSYETIASESHLYLLDVLTYTLLSAAARIGLCEPRFLGGQSLSRPSKKELAATDHFISKIAGIQRKVYNMTAPEPLQDLHRQFTDHYVDQVDTMEAQARDVATLATFLDQADNPEMAYMGILQDDAGFDFLKQADRQSANDNNWAINPVLNIGVKPTAQFDEFRQKDEPFLIRNRLFAFLMAFLVGRYSLDEIVQSPWIIESYTLKALIKRLWLSLFEGSALVGNANLTLFARCRYWLRNRRALRLRRACFDIDASIAMVACNALHDYMLLVENTGTFVPANEIIAETAQAVFQALLLYRAHTPVSASNSAQSRRLMAALQLLADRVVVVSPQ</sequence>
<evidence type="ECO:0000313" key="3">
    <source>
        <dbReference type="Proteomes" id="UP000315496"/>
    </source>
</evidence>
<accession>A0A4Z1T1I4</accession>
<feature type="transmembrane region" description="Helical" evidence="1">
    <location>
        <begin position="21"/>
        <end position="45"/>
    </location>
</feature>
<keyword evidence="1" id="KW-1133">Transmembrane helix</keyword>
<proteinExistence type="predicted"/>
<reference evidence="2 3" key="1">
    <citation type="submission" date="2019-05" db="EMBL/GenBank/DDBJ databases">
        <title>The compact genome of Giardia muris reveals important steps in the evolution of intestinal protozoan parasites.</title>
        <authorList>
            <person name="Xu F."/>
            <person name="Jimenez-Gonzalez A."/>
            <person name="Einarsson E."/>
            <person name="Astvaldsson A."/>
            <person name="Peirasmaki D."/>
            <person name="Eckmann L."/>
            <person name="Andersson J.O."/>
            <person name="Svard S.G."/>
            <person name="Jerlstrom-Hultqvist J."/>
        </authorList>
    </citation>
    <scope>NUCLEOTIDE SEQUENCE [LARGE SCALE GENOMIC DNA]</scope>
    <source>
        <strain evidence="2 3">Roberts-Thomson</strain>
    </source>
</reference>
<evidence type="ECO:0000256" key="1">
    <source>
        <dbReference type="SAM" id="Phobius"/>
    </source>
</evidence>
<feature type="transmembrane region" description="Helical" evidence="1">
    <location>
        <begin position="126"/>
        <end position="151"/>
    </location>
</feature>
<evidence type="ECO:0000313" key="2">
    <source>
        <dbReference type="EMBL" id="TNJ26211.1"/>
    </source>
</evidence>
<feature type="transmembrane region" description="Helical" evidence="1">
    <location>
        <begin position="97"/>
        <end position="119"/>
    </location>
</feature>